<keyword evidence="1" id="KW-0472">Membrane</keyword>
<keyword evidence="1" id="KW-0812">Transmembrane</keyword>
<protein>
    <submittedName>
        <fullName evidence="2">Uncharacterized protein</fullName>
    </submittedName>
</protein>
<reference evidence="2 3" key="1">
    <citation type="submission" date="2020-01" db="EMBL/GenBank/DDBJ databases">
        <title>Genome analysis.</title>
        <authorList>
            <person name="Wu S."/>
            <person name="Wang G."/>
        </authorList>
    </citation>
    <scope>NUCLEOTIDE SEQUENCE [LARGE SCALE GENOMIC DNA]</scope>
    <source>
        <strain evidence="2 3">SYL130</strain>
    </source>
</reference>
<organism evidence="2 3">
    <name type="scientific">Sediminibacterium roseum</name>
    <dbReference type="NCBI Taxonomy" id="1978412"/>
    <lineage>
        <taxon>Bacteria</taxon>
        <taxon>Pseudomonadati</taxon>
        <taxon>Bacteroidota</taxon>
        <taxon>Chitinophagia</taxon>
        <taxon>Chitinophagales</taxon>
        <taxon>Chitinophagaceae</taxon>
        <taxon>Sediminibacterium</taxon>
    </lineage>
</organism>
<evidence type="ECO:0000256" key="1">
    <source>
        <dbReference type="SAM" id="Phobius"/>
    </source>
</evidence>
<feature type="transmembrane region" description="Helical" evidence="1">
    <location>
        <begin position="7"/>
        <end position="26"/>
    </location>
</feature>
<sequence length="190" mass="21883">MSDIEISLIYKTCTILLSGLIIYWGYKLFMKGFVNASGDISAFWGNKKIMLRNVTPGIFFSLLGGLSFIICVFKGIDLESFHKKKSESENTQPPVYTQTIYDTGKQKIDIDSLDLVAKREYQKKHYLEAYKFLLLIKGASFKDSTIDIDDLNKRIQITYAELLSSMKPNYKINYEENSRSVKILQEDTLR</sequence>
<evidence type="ECO:0000313" key="2">
    <source>
        <dbReference type="EMBL" id="NCI52113.1"/>
    </source>
</evidence>
<dbReference type="RefSeq" id="WP_161820370.1">
    <property type="nucleotide sequence ID" value="NZ_JAACJS010000015.1"/>
</dbReference>
<comment type="caution">
    <text evidence="2">The sequence shown here is derived from an EMBL/GenBank/DDBJ whole genome shotgun (WGS) entry which is preliminary data.</text>
</comment>
<evidence type="ECO:0000313" key="3">
    <source>
        <dbReference type="Proteomes" id="UP000753802"/>
    </source>
</evidence>
<dbReference type="EMBL" id="JAACJS010000015">
    <property type="protein sequence ID" value="NCI52113.1"/>
    <property type="molecule type" value="Genomic_DNA"/>
</dbReference>
<accession>A0ABW9ZY52</accession>
<keyword evidence="3" id="KW-1185">Reference proteome</keyword>
<dbReference type="Proteomes" id="UP000753802">
    <property type="component" value="Unassembled WGS sequence"/>
</dbReference>
<keyword evidence="1" id="KW-1133">Transmembrane helix</keyword>
<name>A0ABW9ZY52_9BACT</name>
<feature type="transmembrane region" description="Helical" evidence="1">
    <location>
        <begin position="57"/>
        <end position="76"/>
    </location>
</feature>
<proteinExistence type="predicted"/>
<gene>
    <name evidence="2" type="ORF">GWC95_19470</name>
</gene>